<evidence type="ECO:0000259" key="4">
    <source>
        <dbReference type="Pfam" id="PF13193"/>
    </source>
</evidence>
<evidence type="ECO:0000256" key="2">
    <source>
        <dbReference type="ARBA" id="ARBA00022598"/>
    </source>
</evidence>
<proteinExistence type="inferred from homology"/>
<evidence type="ECO:0000313" key="5">
    <source>
        <dbReference type="EMBL" id="MBP0438303.1"/>
    </source>
</evidence>
<dbReference type="PANTHER" id="PTHR43201">
    <property type="entry name" value="ACYL-COA SYNTHETASE"/>
    <property type="match status" value="1"/>
</dbReference>
<dbReference type="Gene3D" id="3.30.300.30">
    <property type="match status" value="1"/>
</dbReference>
<dbReference type="GO" id="GO:0006631">
    <property type="term" value="P:fatty acid metabolic process"/>
    <property type="evidence" value="ECO:0007669"/>
    <property type="project" value="TreeGrafter"/>
</dbReference>
<comment type="caution">
    <text evidence="5">The sequence shown here is derived from an EMBL/GenBank/DDBJ whole genome shotgun (WGS) entry which is preliminary data.</text>
</comment>
<protein>
    <submittedName>
        <fullName evidence="5">AMP-binding protein</fullName>
    </submittedName>
</protein>
<organism evidence="5 6">
    <name type="scientific">Tianweitania sediminis</name>
    <dbReference type="NCBI Taxonomy" id="1502156"/>
    <lineage>
        <taxon>Bacteria</taxon>
        <taxon>Pseudomonadati</taxon>
        <taxon>Pseudomonadota</taxon>
        <taxon>Alphaproteobacteria</taxon>
        <taxon>Hyphomicrobiales</taxon>
        <taxon>Phyllobacteriaceae</taxon>
        <taxon>Tianweitania</taxon>
    </lineage>
</organism>
<evidence type="ECO:0000313" key="6">
    <source>
        <dbReference type="Proteomes" id="UP000666240"/>
    </source>
</evidence>
<keyword evidence="6" id="KW-1185">Reference proteome</keyword>
<dbReference type="InterPro" id="IPR042099">
    <property type="entry name" value="ANL_N_sf"/>
</dbReference>
<name>A0A8J7UHY4_9HYPH</name>
<keyword evidence="2" id="KW-0436">Ligase</keyword>
<dbReference type="GO" id="GO:0031956">
    <property type="term" value="F:medium-chain fatty acid-CoA ligase activity"/>
    <property type="evidence" value="ECO:0007669"/>
    <property type="project" value="TreeGrafter"/>
</dbReference>
<dbReference type="RefSeq" id="WP_209334210.1">
    <property type="nucleotide sequence ID" value="NZ_JAGIYY010000001.1"/>
</dbReference>
<feature type="domain" description="AMP-dependent synthetase/ligase" evidence="3">
    <location>
        <begin position="35"/>
        <end position="400"/>
    </location>
</feature>
<dbReference type="AlphaFoldDB" id="A0A8J7UHY4"/>
<dbReference type="Proteomes" id="UP000666240">
    <property type="component" value="Unassembled WGS sequence"/>
</dbReference>
<accession>A0A8J7UHY4</accession>
<dbReference type="SUPFAM" id="SSF56801">
    <property type="entry name" value="Acetyl-CoA synthetase-like"/>
    <property type="match status" value="1"/>
</dbReference>
<dbReference type="InterPro" id="IPR045851">
    <property type="entry name" value="AMP-bd_C_sf"/>
</dbReference>
<dbReference type="PANTHER" id="PTHR43201:SF5">
    <property type="entry name" value="MEDIUM-CHAIN ACYL-COA LIGASE ACSF2, MITOCHONDRIAL"/>
    <property type="match status" value="1"/>
</dbReference>
<dbReference type="Gene3D" id="3.40.50.12780">
    <property type="entry name" value="N-terminal domain of ligase-like"/>
    <property type="match status" value="1"/>
</dbReference>
<dbReference type="Pfam" id="PF00501">
    <property type="entry name" value="AMP-binding"/>
    <property type="match status" value="1"/>
</dbReference>
<dbReference type="EMBL" id="JAGIYY010000001">
    <property type="protein sequence ID" value="MBP0438303.1"/>
    <property type="molecule type" value="Genomic_DNA"/>
</dbReference>
<comment type="similarity">
    <text evidence="1">Belongs to the ATP-dependent AMP-binding enzyme family.</text>
</comment>
<dbReference type="InterPro" id="IPR025110">
    <property type="entry name" value="AMP-bd_C"/>
</dbReference>
<reference evidence="5" key="1">
    <citation type="submission" date="2021-03" db="EMBL/GenBank/DDBJ databases">
        <title>Genome sequencing and assembly of Tianweitania sediminis.</title>
        <authorList>
            <person name="Chhetri G."/>
        </authorList>
    </citation>
    <scope>NUCLEOTIDE SEQUENCE</scope>
    <source>
        <strain evidence="5">Z8</strain>
    </source>
</reference>
<evidence type="ECO:0000259" key="3">
    <source>
        <dbReference type="Pfam" id="PF00501"/>
    </source>
</evidence>
<gene>
    <name evidence="5" type="ORF">J5Y06_06550</name>
</gene>
<dbReference type="InterPro" id="IPR000873">
    <property type="entry name" value="AMP-dep_synth/lig_dom"/>
</dbReference>
<dbReference type="InterPro" id="IPR020845">
    <property type="entry name" value="AMP-binding_CS"/>
</dbReference>
<evidence type="ECO:0000256" key="1">
    <source>
        <dbReference type="ARBA" id="ARBA00006432"/>
    </source>
</evidence>
<dbReference type="Pfam" id="PF13193">
    <property type="entry name" value="AMP-binding_C"/>
    <property type="match status" value="1"/>
</dbReference>
<dbReference type="PROSITE" id="PS00455">
    <property type="entry name" value="AMP_BINDING"/>
    <property type="match status" value="1"/>
</dbReference>
<feature type="domain" description="AMP-binding enzyme C-terminal" evidence="4">
    <location>
        <begin position="451"/>
        <end position="527"/>
    </location>
</feature>
<sequence length="549" mass="60213">MAVPNRWGVLPDAETIARNRSSGVWNGRTIVQDLREIVAKTPNQVLWVEGAHELTAQQALDQGEAFASHLHALGLREGDVVSFQLPNWTESVVVDVACVLLGLVINPVVPIYRDAELAMILNDCQAKALIIPAEFRSVQHAEMIERLWPKLPHLKHVIVARGDPSTTMHRFEDMMTPTGDPVPWPEQKPEAVKLIMYTSGTTGRPKGVLHSHETMARSLYNCFTHWSLKPGDWCLMPSPVTHVTGFGNGIEMPLVMGTRTVFMERWNADEAVALIDRYGVRYTVGATPFLAELVTAAQKAGSQCRSLSTFACGGAAVPPALIRRANTTFSQACAFRVYGSTESPVVTLGFRGPDTAEVSADTDGEIVGYEVRFVDEAGDDVPEGAEGEILVRGPSLYLGYADPRDRETASDPKGFFRTGDIGKRVNENGILVTGRKKDLIIRGGENLSAKEIEDALHQHEAIREAAVVSMPHVRLGETVCAYIIPASDARPTTKDLAVFLEDKGMARQKYPERVEYVDDLPRTTSGKVRKDRLRAMIAELVAQENPAAT</sequence>